<keyword evidence="9" id="KW-0620">Polyamine biosynthesis</keyword>
<sequence length="762" mass="86514">MVFEDREYPSVGSSLDTESGFEGPEKNLELDFRPRNSKIASFRFVPKERWSEILSHAQCSILSRIESDKLTAYLLSESSLFVFDEKVILKTCGRTTLLRTIPSLLVLAEELDFCVDFVRYSRPFFLFPSLQTYPHDSFDSEVQFLEKFFRGHSYTLGAMDGKTAWHLYVADHSEKYSSEQTFEIIMFDLDNEAVGHFFKSKGYESGLETLEGSGLKSLLPCEETTCYDAYNFDPCGFSLNVVNEDIYYTIHITPESHCSYASLECNAAAEDFTSLLINTLELLKPKKYCVVFFADSDAPAACVKQPLQWSCAKQLGYQQLGEVTFVRMHENSGEYCAQVCSFMEDDDKLRFTLRGGNTQRLDSKFTSCSSGGFTDPFDVLLRVSERFGAEWFSSHHALEGKLSNLNLVTHRPLLFIDLGRIFTNFIELQKIVSSCYRYSVRCNPDPAILKLLYELGVQFSVSSRSEVDHLIRNDITLSNVVFCSPMLRLSSVQRILKTYSFYMVTVSEDVLENCISEELSEILRGLSIELSLCCDDFDVTNPLERLERNLKLARKLGLKIVSINISQLGLEFLLQNIERLFNVLKLIPQVSVVVAGSFKLSKEACLSHDIENSSMEKLFSLLKSSCHSIVLNVDSTLLFNSQMMAVSVIARQESNEKNANQLRADKYYISEGVFGAFHQLLTESVDDLCPYPLTERKGEVSFCSIYGPSGDCLDHIWSGVLPALNIHDYILFPKIGSFLSLGLREFNDFSRKVDTHYMVTFE</sequence>
<evidence type="ECO:0000256" key="6">
    <source>
        <dbReference type="ARBA" id="ARBA00022793"/>
    </source>
</evidence>
<dbReference type="GO" id="GO:0008295">
    <property type="term" value="P:spermidine biosynthetic process"/>
    <property type="evidence" value="ECO:0007669"/>
    <property type="project" value="UniProtKB-KW"/>
</dbReference>
<dbReference type="SUPFAM" id="SSF50621">
    <property type="entry name" value="Alanine racemase C-terminal domain-like"/>
    <property type="match status" value="1"/>
</dbReference>
<dbReference type="PROSITE" id="PS01336">
    <property type="entry name" value="ADOMETDC"/>
    <property type="match status" value="1"/>
</dbReference>
<comment type="cofactor">
    <cofactor evidence="1">
        <name>pyruvate</name>
        <dbReference type="ChEBI" id="CHEBI:15361"/>
    </cofactor>
</comment>
<dbReference type="EMBL" id="BQMJ01000002">
    <property type="protein sequence ID" value="GJQ08405.1"/>
    <property type="molecule type" value="Genomic_DNA"/>
</dbReference>
<evidence type="ECO:0000256" key="7">
    <source>
        <dbReference type="ARBA" id="ARBA00022813"/>
    </source>
</evidence>
<evidence type="ECO:0000313" key="17">
    <source>
        <dbReference type="Proteomes" id="UP001061958"/>
    </source>
</evidence>
<dbReference type="GO" id="GO:0006597">
    <property type="term" value="P:spermine biosynthetic process"/>
    <property type="evidence" value="ECO:0007669"/>
    <property type="project" value="InterPro"/>
</dbReference>
<name>A0A9C7PQ51_9RHOD</name>
<gene>
    <name evidence="16" type="ORF">GpartN1_g196.t1</name>
</gene>
<evidence type="ECO:0000256" key="11">
    <source>
        <dbReference type="ARBA" id="ARBA00023239"/>
    </source>
</evidence>
<organism evidence="16 17">
    <name type="scientific">Galdieria partita</name>
    <dbReference type="NCBI Taxonomy" id="83374"/>
    <lineage>
        <taxon>Eukaryota</taxon>
        <taxon>Rhodophyta</taxon>
        <taxon>Bangiophyceae</taxon>
        <taxon>Galdieriales</taxon>
        <taxon>Galdieriaceae</taxon>
        <taxon>Galdieria</taxon>
    </lineage>
</organism>
<comment type="pathway">
    <text evidence="2">Amine and polyamine biosynthesis; S-adenosylmethioninamine biosynthesis; S-adenosylmethioninamine from S-adenosyl-L-methionine: step 1/1.</text>
</comment>
<evidence type="ECO:0000256" key="13">
    <source>
        <dbReference type="ARBA" id="ARBA00023317"/>
    </source>
</evidence>
<evidence type="ECO:0000256" key="8">
    <source>
        <dbReference type="ARBA" id="ARBA00023066"/>
    </source>
</evidence>
<dbReference type="PRINTS" id="PR01182">
    <property type="entry name" value="ORNDCRBXLASE"/>
</dbReference>
<evidence type="ECO:0000256" key="3">
    <source>
        <dbReference type="ARBA" id="ARBA00008466"/>
    </source>
</evidence>
<evidence type="ECO:0000256" key="4">
    <source>
        <dbReference type="ARBA" id="ARBA00012357"/>
    </source>
</evidence>
<dbReference type="Proteomes" id="UP001061958">
    <property type="component" value="Unassembled WGS sequence"/>
</dbReference>
<keyword evidence="12" id="KW-0704">Schiff base</keyword>
<dbReference type="SUPFAM" id="SSF56276">
    <property type="entry name" value="S-adenosylmethionine decarboxylase"/>
    <property type="match status" value="1"/>
</dbReference>
<evidence type="ECO:0000256" key="2">
    <source>
        <dbReference type="ARBA" id="ARBA00004911"/>
    </source>
</evidence>
<keyword evidence="8" id="KW-0745">Spermidine biosynthesis</keyword>
<feature type="domain" description="Orn/DAP/Arg decarboxylase 2 N-terminal" evidence="15">
    <location>
        <begin position="434"/>
        <end position="512"/>
    </location>
</feature>
<dbReference type="InterPro" id="IPR009006">
    <property type="entry name" value="Ala_racemase/Decarboxylase_C"/>
</dbReference>
<dbReference type="Pfam" id="PF02784">
    <property type="entry name" value="Orn_Arg_deC_N"/>
    <property type="match status" value="1"/>
</dbReference>
<protein>
    <recommendedName>
        <fullName evidence="4">adenosylmethionine decarboxylase</fullName>
        <ecNumber evidence="4">4.1.1.50</ecNumber>
    </recommendedName>
</protein>
<dbReference type="Gene3D" id="3.60.90.10">
    <property type="entry name" value="S-adenosylmethionine decarboxylase"/>
    <property type="match status" value="1"/>
</dbReference>
<dbReference type="Pfam" id="PF01536">
    <property type="entry name" value="SAM_decarbox"/>
    <property type="match status" value="1"/>
</dbReference>
<dbReference type="Gene3D" id="2.40.37.10">
    <property type="entry name" value="Lyase, Ornithine Decarboxylase, Chain A, domain 1"/>
    <property type="match status" value="1"/>
</dbReference>
<keyword evidence="11" id="KW-0456">Lyase</keyword>
<evidence type="ECO:0000256" key="9">
    <source>
        <dbReference type="ARBA" id="ARBA00023115"/>
    </source>
</evidence>
<reference evidence="16" key="1">
    <citation type="journal article" date="2022" name="Proc. Natl. Acad. Sci. U.S.A.">
        <title>Life cycle and functional genomics of the unicellular red alga Galdieria for elucidating algal and plant evolution and industrial use.</title>
        <authorList>
            <person name="Hirooka S."/>
            <person name="Itabashi T."/>
            <person name="Ichinose T.M."/>
            <person name="Onuma R."/>
            <person name="Fujiwara T."/>
            <person name="Yamashita S."/>
            <person name="Jong L.W."/>
            <person name="Tomita R."/>
            <person name="Iwane A.H."/>
            <person name="Miyagishima S.Y."/>
        </authorList>
    </citation>
    <scope>NUCLEOTIDE SEQUENCE</scope>
    <source>
        <strain evidence="16">NBRC 102759</strain>
    </source>
</reference>
<evidence type="ECO:0000256" key="10">
    <source>
        <dbReference type="ARBA" id="ARBA00023145"/>
    </source>
</evidence>
<dbReference type="InterPro" id="IPR048283">
    <property type="entry name" value="AdoMetDC-like"/>
</dbReference>
<comment type="caution">
    <text evidence="16">The sequence shown here is derived from an EMBL/GenBank/DDBJ whole genome shotgun (WGS) entry which is preliminary data.</text>
</comment>
<accession>A0A9C7PQ51</accession>
<dbReference type="EC" id="4.1.1.50" evidence="4"/>
<dbReference type="NCBIfam" id="TIGR00535">
    <property type="entry name" value="SAM_DCase"/>
    <property type="match status" value="1"/>
</dbReference>
<comment type="similarity">
    <text evidence="3">Belongs to the eukaryotic AdoMetDC family.</text>
</comment>
<dbReference type="InterPro" id="IPR002433">
    <property type="entry name" value="Orn_de-COase"/>
</dbReference>
<dbReference type="SUPFAM" id="SSF51419">
    <property type="entry name" value="PLP-binding barrel"/>
    <property type="match status" value="1"/>
</dbReference>
<dbReference type="GO" id="GO:0005829">
    <property type="term" value="C:cytosol"/>
    <property type="evidence" value="ECO:0007669"/>
    <property type="project" value="TreeGrafter"/>
</dbReference>
<dbReference type="InterPro" id="IPR029066">
    <property type="entry name" value="PLP-binding_barrel"/>
</dbReference>
<keyword evidence="6" id="KW-0210">Decarboxylase</keyword>
<keyword evidence="13" id="KW-0670">Pyruvate</keyword>
<evidence type="ECO:0000313" key="16">
    <source>
        <dbReference type="EMBL" id="GJQ08405.1"/>
    </source>
</evidence>
<evidence type="ECO:0000259" key="15">
    <source>
        <dbReference type="Pfam" id="PF02784"/>
    </source>
</evidence>
<dbReference type="PANTHER" id="PTHR11570">
    <property type="entry name" value="S-ADENOSYLMETHIONINE DECARBOXYLASE"/>
    <property type="match status" value="1"/>
</dbReference>
<keyword evidence="5" id="KW-0949">S-adenosyl-L-methionine</keyword>
<keyword evidence="17" id="KW-1185">Reference proteome</keyword>
<dbReference type="InterPro" id="IPR022644">
    <property type="entry name" value="De-COase2_N"/>
</dbReference>
<dbReference type="InterPro" id="IPR001985">
    <property type="entry name" value="S-AdoMet_decarboxylase_euk"/>
</dbReference>
<dbReference type="GO" id="GO:0004014">
    <property type="term" value="F:adenosylmethionine decarboxylase activity"/>
    <property type="evidence" value="ECO:0007669"/>
    <property type="project" value="UniProtKB-EC"/>
</dbReference>
<dbReference type="AlphaFoldDB" id="A0A9C7PQ51"/>
<keyword evidence="7" id="KW-0068">Autocatalytic cleavage</keyword>
<feature type="region of interest" description="Disordered" evidence="14">
    <location>
        <begin position="1"/>
        <end position="27"/>
    </location>
</feature>
<evidence type="ECO:0000256" key="14">
    <source>
        <dbReference type="SAM" id="MobiDB-lite"/>
    </source>
</evidence>
<dbReference type="InterPro" id="IPR016067">
    <property type="entry name" value="S-AdoMet_deCO2ase_core"/>
</dbReference>
<dbReference type="Gene3D" id="3.20.20.10">
    <property type="entry name" value="Alanine racemase"/>
    <property type="match status" value="1"/>
</dbReference>
<proteinExistence type="inferred from homology"/>
<reference evidence="16" key="2">
    <citation type="submission" date="2022-01" db="EMBL/GenBank/DDBJ databases">
        <authorList>
            <person name="Hirooka S."/>
            <person name="Miyagishima S.Y."/>
        </authorList>
    </citation>
    <scope>NUCLEOTIDE SEQUENCE</scope>
    <source>
        <strain evidence="16">NBRC 102759</strain>
    </source>
</reference>
<keyword evidence="10" id="KW-0865">Zymogen</keyword>
<dbReference type="PANTHER" id="PTHR11570:SF0">
    <property type="entry name" value="S-ADENOSYLMETHIONINE DECARBOXYLASE PROENZYME"/>
    <property type="match status" value="1"/>
</dbReference>
<evidence type="ECO:0000256" key="5">
    <source>
        <dbReference type="ARBA" id="ARBA00022691"/>
    </source>
</evidence>
<dbReference type="OrthoDB" id="1068353at2759"/>
<evidence type="ECO:0000256" key="1">
    <source>
        <dbReference type="ARBA" id="ARBA00001928"/>
    </source>
</evidence>
<dbReference type="InterPro" id="IPR018166">
    <property type="entry name" value="S-AdoMet_deCO2ase_CS"/>
</dbReference>
<evidence type="ECO:0000256" key="12">
    <source>
        <dbReference type="ARBA" id="ARBA00023270"/>
    </source>
</evidence>